<evidence type="ECO:0000256" key="5">
    <source>
        <dbReference type="ARBA" id="ARBA00022729"/>
    </source>
</evidence>
<evidence type="ECO:0000256" key="2">
    <source>
        <dbReference type="ARBA" id="ARBA00004613"/>
    </source>
</evidence>
<dbReference type="Proteomes" id="UP001201701">
    <property type="component" value="Unassembled WGS sequence"/>
</dbReference>
<dbReference type="Gene3D" id="3.20.20.370">
    <property type="entry name" value="Glycoside hydrolase/deacetylase"/>
    <property type="match status" value="1"/>
</dbReference>
<sequence length="272" mass="29981">MGTLARAPKLLKRAVRAFGVERRHLVGPRMVLERAGMSVLGRRVRRSGGRILAYHSVGQPLMNHNDVPPKLFRRQLEWATAQGYRFVPASEIARTGGGPMDLAITFDDGLRSVMTEAVPILKDFAAPWSLFVVTDWSEGISPWTTDEVLGWRDLERLAADGAEIGSHSATHPDFGQLDGPAAREELERSRATIEARLGFAPTSFAIPHGQSANWTPVAMSEAKAAGYDLVYAQAEETRSAGTIARTFITRFDNMRVFSAALSGVFDQWEEWA</sequence>
<evidence type="ECO:0000256" key="3">
    <source>
        <dbReference type="ARBA" id="ARBA00010973"/>
    </source>
</evidence>
<dbReference type="SUPFAM" id="SSF88713">
    <property type="entry name" value="Glycoside hydrolase/deacetylase"/>
    <property type="match status" value="1"/>
</dbReference>
<gene>
    <name evidence="8" type="ORF">L4923_24450</name>
</gene>
<keyword evidence="9" id="KW-1185">Reference proteome</keyword>
<dbReference type="PANTHER" id="PTHR34216:SF3">
    <property type="entry name" value="POLY-BETA-1,6-N-ACETYL-D-GLUCOSAMINE N-DEACETYLASE"/>
    <property type="match status" value="1"/>
</dbReference>
<comment type="similarity">
    <text evidence="3">Belongs to the polysaccharide deacetylase family.</text>
</comment>
<evidence type="ECO:0000256" key="6">
    <source>
        <dbReference type="ARBA" id="ARBA00032976"/>
    </source>
</evidence>
<accession>A0ABS9QL74</accession>
<dbReference type="PROSITE" id="PS51677">
    <property type="entry name" value="NODB"/>
    <property type="match status" value="1"/>
</dbReference>
<dbReference type="PANTHER" id="PTHR34216">
    <property type="match status" value="1"/>
</dbReference>
<feature type="domain" description="NodB homology" evidence="7">
    <location>
        <begin position="100"/>
        <end position="272"/>
    </location>
</feature>
<evidence type="ECO:0000259" key="7">
    <source>
        <dbReference type="PROSITE" id="PS51677"/>
    </source>
</evidence>
<evidence type="ECO:0000313" key="8">
    <source>
        <dbReference type="EMBL" id="MCG7508195.1"/>
    </source>
</evidence>
<comment type="function">
    <text evidence="1">Is involved in generating a small heat-stable compound (Nod), an acylated oligomer of N-acetylglucosamine, that stimulates mitosis in various plant protoplasts.</text>
</comment>
<dbReference type="CDD" id="cd10918">
    <property type="entry name" value="CE4_NodB_like_5s_6s"/>
    <property type="match status" value="1"/>
</dbReference>
<protein>
    <recommendedName>
        <fullName evidence="4">Chitooligosaccharide deacetylase</fullName>
    </recommendedName>
    <alternativeName>
        <fullName evidence="6">Nodulation protein B</fullName>
    </alternativeName>
</protein>
<dbReference type="InterPro" id="IPR002509">
    <property type="entry name" value="NODB_dom"/>
</dbReference>
<comment type="caution">
    <text evidence="8">The sequence shown here is derived from an EMBL/GenBank/DDBJ whole genome shotgun (WGS) entry which is preliminary data.</text>
</comment>
<dbReference type="EMBL" id="JAKREW010000036">
    <property type="protein sequence ID" value="MCG7508195.1"/>
    <property type="molecule type" value="Genomic_DNA"/>
</dbReference>
<name>A0ABS9QL74_9HYPH</name>
<comment type="subcellular location">
    <subcellularLocation>
        <location evidence="2">Secreted</location>
    </subcellularLocation>
</comment>
<dbReference type="InterPro" id="IPR011330">
    <property type="entry name" value="Glyco_hydro/deAcase_b/a-brl"/>
</dbReference>
<organism evidence="8 9">
    <name type="scientific">Mesorhizobium retamae</name>
    <dbReference type="NCBI Taxonomy" id="2912854"/>
    <lineage>
        <taxon>Bacteria</taxon>
        <taxon>Pseudomonadati</taxon>
        <taxon>Pseudomonadota</taxon>
        <taxon>Alphaproteobacteria</taxon>
        <taxon>Hyphomicrobiales</taxon>
        <taxon>Phyllobacteriaceae</taxon>
        <taxon>Mesorhizobium</taxon>
    </lineage>
</organism>
<reference evidence="8 9" key="1">
    <citation type="submission" date="2022-02" db="EMBL/GenBank/DDBJ databases">
        <title>Draft genome sequence of Mezorhizobium retamae strain IRAMC:0171 isolated from Retama raetam nodules.</title>
        <authorList>
            <person name="Bengaied R."/>
            <person name="Sbissi I."/>
            <person name="Huber K."/>
            <person name="Ghodbane F."/>
            <person name="Nouioui I."/>
            <person name="Tarhouni M."/>
            <person name="Gtari M."/>
        </authorList>
    </citation>
    <scope>NUCLEOTIDE SEQUENCE [LARGE SCALE GENOMIC DNA]</scope>
    <source>
        <strain evidence="8 9">IRAMC:0171</strain>
    </source>
</reference>
<dbReference type="RefSeq" id="WP_239369710.1">
    <property type="nucleotide sequence ID" value="NZ_JAKREW010000036.1"/>
</dbReference>
<evidence type="ECO:0000256" key="4">
    <source>
        <dbReference type="ARBA" id="ARBA00020071"/>
    </source>
</evidence>
<evidence type="ECO:0000313" key="9">
    <source>
        <dbReference type="Proteomes" id="UP001201701"/>
    </source>
</evidence>
<dbReference type="InterPro" id="IPR051398">
    <property type="entry name" value="Polysacch_Deacetylase"/>
</dbReference>
<proteinExistence type="inferred from homology"/>
<keyword evidence="5" id="KW-0732">Signal</keyword>
<evidence type="ECO:0000256" key="1">
    <source>
        <dbReference type="ARBA" id="ARBA00003236"/>
    </source>
</evidence>
<dbReference type="Pfam" id="PF01522">
    <property type="entry name" value="Polysacc_deac_1"/>
    <property type="match status" value="1"/>
</dbReference>